<evidence type="ECO:0000313" key="1">
    <source>
        <dbReference type="EMBL" id="CPR14930.1"/>
    </source>
</evidence>
<dbReference type="Proteomes" id="UP000044377">
    <property type="component" value="Unassembled WGS sequence"/>
</dbReference>
<dbReference type="NCBIfam" id="NF007592">
    <property type="entry name" value="PRK10234.1"/>
    <property type="match status" value="1"/>
</dbReference>
<proteinExistence type="predicted"/>
<protein>
    <submittedName>
        <fullName evidence="1">Glucitol operon activator protein</fullName>
    </submittedName>
</protein>
<dbReference type="AlphaFoldDB" id="A0A0G4JS82"/>
<dbReference type="PIRSF" id="PIRSF011474">
    <property type="entry name" value="Glucitol_operon_activator"/>
    <property type="match status" value="1"/>
</dbReference>
<keyword evidence="2" id="KW-1185">Reference proteome</keyword>
<dbReference type="STRING" id="1109412.BN1221_01215"/>
<reference evidence="2" key="1">
    <citation type="submission" date="2015-01" db="EMBL/GenBank/DDBJ databases">
        <authorList>
            <person name="Paterson Steve"/>
        </authorList>
    </citation>
    <scope>NUCLEOTIDE SEQUENCE [LARGE SCALE GENOMIC DNA]</scope>
    <source>
        <strain evidence="2">OBR1</strain>
    </source>
</reference>
<accession>A0A0G4JS82</accession>
<sequence>MMTPASLLIAFAVSAWLLQIALGWWQLRRFNQAYDNLYRRGHKVGIGRSAGRFKARVVIALAFDEQDRVRDGFIMRGLTVFARPRQIKELIGLKREQLVPSVIFPIEPTCQTALSLAIEAKS</sequence>
<dbReference type="EMBL" id="CGIG01000001">
    <property type="protein sequence ID" value="CPR14930.1"/>
    <property type="molecule type" value="Genomic_DNA"/>
</dbReference>
<gene>
    <name evidence="1" type="ORF">BN1221_01215</name>
</gene>
<evidence type="ECO:0000313" key="2">
    <source>
        <dbReference type="Proteomes" id="UP000044377"/>
    </source>
</evidence>
<dbReference type="InterPro" id="IPR009693">
    <property type="entry name" value="Glucitol_operon_activator"/>
</dbReference>
<name>A0A0G4JS82_9GAMM</name>
<organism evidence="1 2">
    <name type="scientific">Brenneria goodwinii</name>
    <dbReference type="NCBI Taxonomy" id="1109412"/>
    <lineage>
        <taxon>Bacteria</taxon>
        <taxon>Pseudomonadati</taxon>
        <taxon>Pseudomonadota</taxon>
        <taxon>Gammaproteobacteria</taxon>
        <taxon>Enterobacterales</taxon>
        <taxon>Pectobacteriaceae</taxon>
        <taxon>Brenneria</taxon>
    </lineage>
</organism>
<dbReference type="Pfam" id="PF06923">
    <property type="entry name" value="GutM"/>
    <property type="match status" value="1"/>
</dbReference>